<keyword evidence="2" id="KW-1185">Reference proteome</keyword>
<evidence type="ECO:0000313" key="2">
    <source>
        <dbReference type="Proteomes" id="UP000034071"/>
    </source>
</evidence>
<protein>
    <recommendedName>
        <fullName evidence="3">FunZ protein</fullName>
    </recommendedName>
</protein>
<accession>A0A0F6TQ04</accession>
<dbReference type="OrthoDB" id="100386at2"/>
<evidence type="ECO:0000313" key="1">
    <source>
        <dbReference type="EMBL" id="AKE51805.1"/>
    </source>
</evidence>
<dbReference type="InterPro" id="IPR059206">
    <property type="entry name" value="Sll1717-like"/>
</dbReference>
<dbReference type="EMBL" id="CP010975">
    <property type="protein sequence ID" value="AKE51805.1"/>
    <property type="molecule type" value="Genomic_DNA"/>
</dbReference>
<name>A0A0F6TQ04_9GAMM</name>
<organism evidence="1 2">
    <name type="scientific">Kangiella geojedonensis</name>
    <dbReference type="NCBI Taxonomy" id="914150"/>
    <lineage>
        <taxon>Bacteria</taxon>
        <taxon>Pseudomonadati</taxon>
        <taxon>Pseudomonadota</taxon>
        <taxon>Gammaproteobacteria</taxon>
        <taxon>Kangiellales</taxon>
        <taxon>Kangiellaceae</taxon>
        <taxon>Kangiella</taxon>
    </lineage>
</organism>
<dbReference type="STRING" id="914150.TQ33_0833"/>
<dbReference type="KEGG" id="kge:TQ33_0833"/>
<proteinExistence type="predicted"/>
<dbReference type="Proteomes" id="UP000034071">
    <property type="component" value="Chromosome"/>
</dbReference>
<reference evidence="1 2" key="1">
    <citation type="submission" date="2015-02" db="EMBL/GenBank/DDBJ databases">
        <title>Complete genome sequence of Kangiella geojedonensis strain YCS-5T.</title>
        <authorList>
            <person name="Kim K.M."/>
        </authorList>
    </citation>
    <scope>NUCLEOTIDE SEQUENCE [LARGE SCALE GENOMIC DNA]</scope>
    <source>
        <strain evidence="1 2">YCS-5</strain>
    </source>
</reference>
<dbReference type="NCBIfam" id="NF047389">
    <property type="entry name" value="ATPase_Sll1717"/>
    <property type="match status" value="1"/>
</dbReference>
<dbReference type="HOGENOM" id="CLU_035897_1_0_6"/>
<dbReference type="AlphaFoldDB" id="A0A0F6TQ04"/>
<dbReference type="RefSeq" id="WP_071841131.1">
    <property type="nucleotide sequence ID" value="NZ_CP010975.1"/>
</dbReference>
<dbReference type="PATRIC" id="fig|914150.5.peg.845"/>
<evidence type="ECO:0008006" key="3">
    <source>
        <dbReference type="Google" id="ProtNLM"/>
    </source>
</evidence>
<sequence length="477" mass="55961">MGGKLLEEIEDWKLEAKLENNNKYFFHTRVVNKVVEGKKSYVIGRKGTGKTAISEYLVSIKEDGYFAQKLTFKNFPFNKLYELSDDGYNEPNQYITVWKYLIYSTVCQMLSKNENVDLDSREKLEKLFNHDLTSALPNAVNEWTGFKFDIKVLGNGIGLGSEKKTSETKGADIAERVRVLEQFIEHKLGKETYVVLFDELDEDYKDIIDREKYKKYTDLLTSLFKAVQDIKAKFNRFKFYPVIFLRDDIYDILLDPDKNKWTDYKISLEWSRDNLKNLLAFRISRAVSLDSDGMNFQQAWSKVFKSGDVRYGNRGSKSMSIFNYITRCTQNRPRDFIRYLQICAELSLERGQDKVTPSIVKTVAKPFSNYLKTEMEDEIHGALPEIKKIFNLFTKLRKQTLNISEFEKIYNAEVSAENIPKRDYQFILEMLFMFSVIGNVTTQKNHQVFRYQNKDARLNMNEQICVHRGLYRALQIL</sequence>
<gene>
    <name evidence="1" type="ORF">TQ33_0833</name>
</gene>